<dbReference type="PIRSF" id="PIRSF000390">
    <property type="entry name" value="PLP_StrS"/>
    <property type="match status" value="1"/>
</dbReference>
<dbReference type="VEuPathDB" id="FungiDB:EYZ11_011839"/>
<comment type="caution">
    <text evidence="1">The sequence shown here is derived from an EMBL/GenBank/DDBJ whole genome shotgun (WGS) entry which is preliminary data.</text>
</comment>
<dbReference type="InterPro" id="IPR015424">
    <property type="entry name" value="PyrdxlP-dep_Trfase"/>
</dbReference>
<evidence type="ECO:0008006" key="3">
    <source>
        <dbReference type="Google" id="ProtNLM"/>
    </source>
</evidence>
<evidence type="ECO:0000313" key="2">
    <source>
        <dbReference type="Proteomes" id="UP000324241"/>
    </source>
</evidence>
<dbReference type="Pfam" id="PF01041">
    <property type="entry name" value="DegT_DnrJ_EryC1"/>
    <property type="match status" value="1"/>
</dbReference>
<dbReference type="EMBL" id="QUQM01000005">
    <property type="protein sequence ID" value="KAA8643868.1"/>
    <property type="molecule type" value="Genomic_DNA"/>
</dbReference>
<dbReference type="NCBIfam" id="NF008687">
    <property type="entry name" value="PRK11706.1"/>
    <property type="match status" value="1"/>
</dbReference>
<dbReference type="SUPFAM" id="SSF53383">
    <property type="entry name" value="PLP-dependent transferases"/>
    <property type="match status" value="1"/>
</dbReference>
<dbReference type="AlphaFoldDB" id="A0A5M9MAF3"/>
<dbReference type="RefSeq" id="XP_033423229.1">
    <property type="nucleotide sequence ID" value="XM_033575211.1"/>
</dbReference>
<protein>
    <recommendedName>
        <fullName evidence="3">TDP-4-oxo-6-deoxy-D-glucose transaminase</fullName>
    </recommendedName>
</protein>
<dbReference type="PANTHER" id="PTHR30244">
    <property type="entry name" value="TRANSAMINASE"/>
    <property type="match status" value="1"/>
</dbReference>
<dbReference type="OrthoDB" id="416253at2759"/>
<name>A0A5M9MAF3_9EURO</name>
<dbReference type="InterPro" id="IPR000653">
    <property type="entry name" value="DegT/StrS_aminotransferase"/>
</dbReference>
<dbReference type="GO" id="GO:0019180">
    <property type="term" value="F:dTDP-4-amino-4,6-dideoxygalactose transaminase activity"/>
    <property type="evidence" value="ECO:0007669"/>
    <property type="project" value="TreeGrafter"/>
</dbReference>
<organism evidence="1 2">
    <name type="scientific">Aspergillus tanneri</name>
    <dbReference type="NCBI Taxonomy" id="1220188"/>
    <lineage>
        <taxon>Eukaryota</taxon>
        <taxon>Fungi</taxon>
        <taxon>Dikarya</taxon>
        <taxon>Ascomycota</taxon>
        <taxon>Pezizomycotina</taxon>
        <taxon>Eurotiomycetes</taxon>
        <taxon>Eurotiomycetidae</taxon>
        <taxon>Eurotiales</taxon>
        <taxon>Aspergillaceae</taxon>
        <taxon>Aspergillus</taxon>
        <taxon>Aspergillus subgen. Circumdati</taxon>
    </lineage>
</organism>
<dbReference type="InterPro" id="IPR015421">
    <property type="entry name" value="PyrdxlP-dep_Trfase_major"/>
</dbReference>
<dbReference type="Proteomes" id="UP000324241">
    <property type="component" value="Unassembled WGS sequence"/>
</dbReference>
<evidence type="ECO:0000313" key="1">
    <source>
        <dbReference type="EMBL" id="KAA8643868.1"/>
    </source>
</evidence>
<dbReference type="GeneID" id="54333344"/>
<dbReference type="GO" id="GO:0000271">
    <property type="term" value="P:polysaccharide biosynthetic process"/>
    <property type="evidence" value="ECO:0007669"/>
    <property type="project" value="TreeGrafter"/>
</dbReference>
<gene>
    <name evidence="1" type="ORF">ATNIH1004_010643</name>
</gene>
<sequence length="390" mass="43340">MISPPLAKRIPTICTTIVGTELANIKDVLTLNNLNGKGTYSRLCEQWLESSMNGGRALAVSSCTTALEIAAILANIQPSDEIIVPSYTYVSSVNSFVLRGAVPVFVDLDNATMNIDAGLIEAAITPKTRVIVPVHYAGIACDMDRIMEVAKKHNLFVCEDAAMACTSTYKGRMLGTIGNVGCISFQEKKELHCRRSQGGALLINDPSLVERAEILYEHGTNRAPFMRGEVDRYQWLDMGLNATLSELQAAFLYAQLQAADKINGRRLEIWQRYQTNLAPLAQKGYITLPHIPANTTHNANVFYVRVTDETQRKDLIVHMDQANIQTHPQFMPLHSSPYGLKNGRFVGVDRVTSLAISQILLLPVHLTLTDEEQGFVIREMFAFWKEDIEN</sequence>
<dbReference type="Gene3D" id="3.40.640.10">
    <property type="entry name" value="Type I PLP-dependent aspartate aminotransferase-like (Major domain)"/>
    <property type="match status" value="1"/>
</dbReference>
<dbReference type="PANTHER" id="PTHR30244:SF34">
    <property type="entry name" value="DTDP-4-AMINO-4,6-DIDEOXYGALACTOSE TRANSAMINASE"/>
    <property type="match status" value="1"/>
</dbReference>
<dbReference type="GO" id="GO:0030170">
    <property type="term" value="F:pyridoxal phosphate binding"/>
    <property type="evidence" value="ECO:0007669"/>
    <property type="project" value="TreeGrafter"/>
</dbReference>
<dbReference type="Gene3D" id="3.90.1150.10">
    <property type="entry name" value="Aspartate Aminotransferase, domain 1"/>
    <property type="match status" value="1"/>
</dbReference>
<proteinExistence type="predicted"/>
<dbReference type="NCBIfam" id="TIGR02379">
    <property type="entry name" value="ECA_wecE"/>
    <property type="match status" value="1"/>
</dbReference>
<dbReference type="CDD" id="cd00616">
    <property type="entry name" value="AHBA_syn"/>
    <property type="match status" value="1"/>
</dbReference>
<accession>A0A5M9MAF3</accession>
<reference evidence="1 2" key="1">
    <citation type="submission" date="2019-08" db="EMBL/GenBank/DDBJ databases">
        <title>The genome sequence of a newly discovered highly antifungal drug resistant Aspergillus species, Aspergillus tanneri NIH 1004.</title>
        <authorList>
            <person name="Mounaud S."/>
            <person name="Singh I."/>
            <person name="Joardar V."/>
            <person name="Pakala S."/>
            <person name="Pakala S."/>
            <person name="Venepally P."/>
            <person name="Chung J.K."/>
            <person name="Losada L."/>
            <person name="Nierman W.C."/>
        </authorList>
    </citation>
    <scope>NUCLEOTIDE SEQUENCE [LARGE SCALE GENOMIC DNA]</scope>
    <source>
        <strain evidence="1 2">NIH1004</strain>
    </source>
</reference>
<dbReference type="InterPro" id="IPR015422">
    <property type="entry name" value="PyrdxlP-dep_Trfase_small"/>
</dbReference>
<dbReference type="InterPro" id="IPR012749">
    <property type="entry name" value="WecE-like"/>
</dbReference>